<keyword evidence="4 6" id="KW-1133">Transmembrane helix</keyword>
<keyword evidence="3 6" id="KW-0812">Transmembrane</keyword>
<feature type="transmembrane region" description="Helical" evidence="6">
    <location>
        <begin position="212"/>
        <end position="234"/>
    </location>
</feature>
<dbReference type="PANTHER" id="PTHR42718">
    <property type="entry name" value="MAJOR FACILITATOR SUPERFAMILY MULTIDRUG TRANSPORTER MFSC"/>
    <property type="match status" value="1"/>
</dbReference>
<feature type="transmembrane region" description="Helical" evidence="6">
    <location>
        <begin position="150"/>
        <end position="173"/>
    </location>
</feature>
<evidence type="ECO:0000256" key="4">
    <source>
        <dbReference type="ARBA" id="ARBA00022989"/>
    </source>
</evidence>
<dbReference type="SUPFAM" id="SSF103473">
    <property type="entry name" value="MFS general substrate transporter"/>
    <property type="match status" value="1"/>
</dbReference>
<comment type="subcellular location">
    <subcellularLocation>
        <location evidence="1">Cell membrane</location>
        <topology evidence="1">Multi-pass membrane protein</topology>
    </subcellularLocation>
</comment>
<comment type="caution">
    <text evidence="8">The sequence shown here is derived from an EMBL/GenBank/DDBJ whole genome shotgun (WGS) entry which is preliminary data.</text>
</comment>
<feature type="transmembrane region" description="Helical" evidence="6">
    <location>
        <begin position="350"/>
        <end position="369"/>
    </location>
</feature>
<dbReference type="PANTHER" id="PTHR42718:SF9">
    <property type="entry name" value="MAJOR FACILITATOR SUPERFAMILY MULTIDRUG TRANSPORTER MFSC"/>
    <property type="match status" value="1"/>
</dbReference>
<dbReference type="Pfam" id="PF07690">
    <property type="entry name" value="MFS_1"/>
    <property type="match status" value="1"/>
</dbReference>
<evidence type="ECO:0000313" key="8">
    <source>
        <dbReference type="EMBL" id="GHF06838.1"/>
    </source>
</evidence>
<sequence>MTNAVGTPRSLAQITFALVGFLFLLELTSGILQGYYIPLISDLVGHLDITDADFNWFEAAQLLLSALAVPILAKLGDMFGHKRMLLVSTALTAAASWWLVIAGDFTTFLIAWALQGFYSVWLPLEVALIFDRGRRSKTGVSQTRRAAGLLVIALEVGAIAGALGGGALFAGVFAGSVPLTLAVPAAVVTLVFFAILFGVPESERTAGRSLDVVGFVLLSFALLLTTSSLTFLRINGPGTWWVWVVMAAGLLAFLPFGRWVLGKDDPAIDLRALASPTMWPVQVTAGLFGISVLGAQIPLSTFAGTDPEIAGYGLGLSSGMRSIVIGIYLLSLIAGAALFAIFSRRLSPRIALIVATALVTVGYFALIPFHDDLAQVLTCICIAGAGSGALVAALPAAAAAAAPLGQTGIATGLTNTTKTVGGAFASATFGIALATGVTAGVGTAASLSGYYTVWIVCGASALIATVLLFFVPKLAFADPVDVE</sequence>
<feature type="transmembrane region" description="Helical" evidence="6">
    <location>
        <begin position="179"/>
        <end position="200"/>
    </location>
</feature>
<keyword evidence="5 6" id="KW-0472">Membrane</keyword>
<reference evidence="8" key="2">
    <citation type="submission" date="2020-09" db="EMBL/GenBank/DDBJ databases">
        <authorList>
            <person name="Sun Q."/>
            <person name="Zhou Y."/>
        </authorList>
    </citation>
    <scope>NUCLEOTIDE SEQUENCE</scope>
    <source>
        <strain evidence="8">CGMCC 1.16548</strain>
    </source>
</reference>
<feature type="transmembrane region" description="Helical" evidence="6">
    <location>
        <begin position="240"/>
        <end position="261"/>
    </location>
</feature>
<dbReference type="InterPro" id="IPR036259">
    <property type="entry name" value="MFS_trans_sf"/>
</dbReference>
<feature type="transmembrane region" description="Helical" evidence="6">
    <location>
        <begin position="12"/>
        <end position="36"/>
    </location>
</feature>
<dbReference type="GO" id="GO:0022857">
    <property type="term" value="F:transmembrane transporter activity"/>
    <property type="evidence" value="ECO:0007669"/>
    <property type="project" value="InterPro"/>
</dbReference>
<organism evidence="8 9">
    <name type="scientific">Pseudolysinimonas yzui</name>
    <dbReference type="NCBI Taxonomy" id="2708254"/>
    <lineage>
        <taxon>Bacteria</taxon>
        <taxon>Bacillati</taxon>
        <taxon>Actinomycetota</taxon>
        <taxon>Actinomycetes</taxon>
        <taxon>Micrococcales</taxon>
        <taxon>Microbacteriaceae</taxon>
        <taxon>Pseudolysinimonas</taxon>
    </lineage>
</organism>
<evidence type="ECO:0000256" key="3">
    <source>
        <dbReference type="ARBA" id="ARBA00022692"/>
    </source>
</evidence>
<dbReference type="Gene3D" id="1.20.1250.20">
    <property type="entry name" value="MFS general substrate transporter like domains"/>
    <property type="match status" value="2"/>
</dbReference>
<dbReference type="PROSITE" id="PS50850">
    <property type="entry name" value="MFS"/>
    <property type="match status" value="1"/>
</dbReference>
<dbReference type="EMBL" id="BNAI01000001">
    <property type="protein sequence ID" value="GHF06838.1"/>
    <property type="molecule type" value="Genomic_DNA"/>
</dbReference>
<accession>A0A8J3LYI6</accession>
<feature type="transmembrane region" description="Helical" evidence="6">
    <location>
        <begin position="109"/>
        <end position="130"/>
    </location>
</feature>
<dbReference type="GO" id="GO:0005886">
    <property type="term" value="C:plasma membrane"/>
    <property type="evidence" value="ECO:0007669"/>
    <property type="project" value="UniProtKB-SubCell"/>
</dbReference>
<feature type="transmembrane region" description="Helical" evidence="6">
    <location>
        <begin position="56"/>
        <end position="73"/>
    </location>
</feature>
<gene>
    <name evidence="8" type="ORF">GCM10011600_04350</name>
</gene>
<protein>
    <submittedName>
        <fullName evidence="8">MFS transporter</fullName>
    </submittedName>
</protein>
<feature type="domain" description="Major facilitator superfamily (MFS) profile" evidence="7">
    <location>
        <begin position="14"/>
        <end position="476"/>
    </location>
</feature>
<dbReference type="InterPro" id="IPR011701">
    <property type="entry name" value="MFS"/>
</dbReference>
<name>A0A8J3LYI6_9MICO</name>
<evidence type="ECO:0000256" key="2">
    <source>
        <dbReference type="ARBA" id="ARBA00022448"/>
    </source>
</evidence>
<feature type="transmembrane region" description="Helical" evidence="6">
    <location>
        <begin position="423"/>
        <end position="445"/>
    </location>
</feature>
<dbReference type="RefSeq" id="WP_191281727.1">
    <property type="nucleotide sequence ID" value="NZ_BNAI01000001.1"/>
</dbReference>
<reference evidence="8" key="1">
    <citation type="journal article" date="2014" name="Int. J. Syst. Evol. Microbiol.">
        <title>Complete genome sequence of Corynebacterium casei LMG S-19264T (=DSM 44701T), isolated from a smear-ripened cheese.</title>
        <authorList>
            <consortium name="US DOE Joint Genome Institute (JGI-PGF)"/>
            <person name="Walter F."/>
            <person name="Albersmeier A."/>
            <person name="Kalinowski J."/>
            <person name="Ruckert C."/>
        </authorList>
    </citation>
    <scope>NUCLEOTIDE SEQUENCE</scope>
    <source>
        <strain evidence="8">CGMCC 1.16548</strain>
    </source>
</reference>
<feature type="transmembrane region" description="Helical" evidence="6">
    <location>
        <begin position="281"/>
        <end position="303"/>
    </location>
</feature>
<evidence type="ECO:0000259" key="7">
    <source>
        <dbReference type="PROSITE" id="PS50850"/>
    </source>
</evidence>
<evidence type="ECO:0000256" key="1">
    <source>
        <dbReference type="ARBA" id="ARBA00004651"/>
    </source>
</evidence>
<evidence type="ECO:0000256" key="6">
    <source>
        <dbReference type="SAM" id="Phobius"/>
    </source>
</evidence>
<dbReference type="InterPro" id="IPR020846">
    <property type="entry name" value="MFS_dom"/>
</dbReference>
<dbReference type="Proteomes" id="UP000617531">
    <property type="component" value="Unassembled WGS sequence"/>
</dbReference>
<evidence type="ECO:0000256" key="5">
    <source>
        <dbReference type="ARBA" id="ARBA00023136"/>
    </source>
</evidence>
<keyword evidence="2" id="KW-0813">Transport</keyword>
<feature type="transmembrane region" description="Helical" evidence="6">
    <location>
        <begin position="375"/>
        <end position="402"/>
    </location>
</feature>
<feature type="transmembrane region" description="Helical" evidence="6">
    <location>
        <begin position="85"/>
        <end position="103"/>
    </location>
</feature>
<proteinExistence type="predicted"/>
<feature type="transmembrane region" description="Helical" evidence="6">
    <location>
        <begin position="451"/>
        <end position="471"/>
    </location>
</feature>
<keyword evidence="9" id="KW-1185">Reference proteome</keyword>
<evidence type="ECO:0000313" key="9">
    <source>
        <dbReference type="Proteomes" id="UP000617531"/>
    </source>
</evidence>
<dbReference type="AlphaFoldDB" id="A0A8J3LYI6"/>
<feature type="transmembrane region" description="Helical" evidence="6">
    <location>
        <begin position="323"/>
        <end position="343"/>
    </location>
</feature>